<keyword evidence="2" id="KW-1185">Reference proteome</keyword>
<name>A0A8K0GPD3_IGNLU</name>
<organism evidence="1 2">
    <name type="scientific">Ignelater luminosus</name>
    <name type="common">Cucubano</name>
    <name type="synonym">Pyrophorus luminosus</name>
    <dbReference type="NCBI Taxonomy" id="2038154"/>
    <lineage>
        <taxon>Eukaryota</taxon>
        <taxon>Metazoa</taxon>
        <taxon>Ecdysozoa</taxon>
        <taxon>Arthropoda</taxon>
        <taxon>Hexapoda</taxon>
        <taxon>Insecta</taxon>
        <taxon>Pterygota</taxon>
        <taxon>Neoptera</taxon>
        <taxon>Endopterygota</taxon>
        <taxon>Coleoptera</taxon>
        <taxon>Polyphaga</taxon>
        <taxon>Elateriformia</taxon>
        <taxon>Elateroidea</taxon>
        <taxon>Elateridae</taxon>
        <taxon>Agrypninae</taxon>
        <taxon>Pyrophorini</taxon>
        <taxon>Ignelater</taxon>
    </lineage>
</organism>
<evidence type="ECO:0000313" key="2">
    <source>
        <dbReference type="Proteomes" id="UP000801492"/>
    </source>
</evidence>
<dbReference type="EMBL" id="VTPC01000656">
    <property type="protein sequence ID" value="KAF2904888.1"/>
    <property type="molecule type" value="Genomic_DNA"/>
</dbReference>
<proteinExistence type="predicted"/>
<evidence type="ECO:0000313" key="1">
    <source>
        <dbReference type="EMBL" id="KAF2904888.1"/>
    </source>
</evidence>
<dbReference type="Proteomes" id="UP000801492">
    <property type="component" value="Unassembled WGS sequence"/>
</dbReference>
<gene>
    <name evidence="1" type="ORF">ILUMI_01290</name>
</gene>
<sequence>MDVGLDTSCSIYLPSCSTSAQPPTKDTARPSTRREMLPITVHSPLSLHSSPCKQVLNVPSDKGQLVFKRSTVNTKDSLRSIKLGNTGEVLPLEDPSINIVLDKSKNKCENLQLSENKLKRKNESFSLCKIKRKISKLSSDNTASKVSPICLDLREPEEDTTVLSTTTKTLSKNKNVQTFTTNSCINYINRRTKAKDVPSKLDDLKSPKSKTKLVHSDYQYKKPTYCIKERRPRSAGSKRRKSFVKSKLSSFSKEKSTYSTRKKISKESSKETETITCTSASTSIDITNTSTTLPSNITMPSISQLETEICTCGSLSEKQLIPWNPENRMIARLSEIDRRVGHYVKNTVRIISRLDNRTINRQQQRVVTRIRIPGMPFGKWMGSNCNEQ</sequence>
<reference evidence="1" key="1">
    <citation type="submission" date="2019-08" db="EMBL/GenBank/DDBJ databases">
        <title>The genome of the North American firefly Photinus pyralis.</title>
        <authorList>
            <consortium name="Photinus pyralis genome working group"/>
            <person name="Fallon T.R."/>
            <person name="Sander Lower S.E."/>
            <person name="Weng J.-K."/>
        </authorList>
    </citation>
    <scope>NUCLEOTIDE SEQUENCE</scope>
    <source>
        <strain evidence="1">TRF0915ILg1</strain>
        <tissue evidence="1">Whole body</tissue>
    </source>
</reference>
<comment type="caution">
    <text evidence="1">The sequence shown here is derived from an EMBL/GenBank/DDBJ whole genome shotgun (WGS) entry which is preliminary data.</text>
</comment>
<protein>
    <submittedName>
        <fullName evidence="1">Uncharacterized protein</fullName>
    </submittedName>
</protein>
<accession>A0A8K0GPD3</accession>
<dbReference type="AlphaFoldDB" id="A0A8K0GPD3"/>